<name>A0AAJ0B5Z2_9PEZI</name>
<keyword evidence="1" id="KW-0732">Signal</keyword>
<evidence type="ECO:0000256" key="1">
    <source>
        <dbReference type="SAM" id="SignalP"/>
    </source>
</evidence>
<sequence length="232" mass="26930">MISLPLLLWCLSSSSFFSFLPSLSVFSLRHFPYETNRADHFFDHHQQQPSRHSLATIFTFLSMNFGNGGTYPFPIYPLWLLFQASYSYSLFRHHTQPTILRPRCSQLWPWVPSNRGMCRVLFFLYSASHMSLLCPGVRRTRGLVFGLFFISISGRVVDIYGGAGRSTVPGPFRRSAGRDKVGKAGAICARRRLYSRYTKDTDRRLGSVVDMIRLLDDEGWRRIVLLYRWRSR</sequence>
<keyword evidence="3" id="KW-1185">Reference proteome</keyword>
<evidence type="ECO:0000313" key="2">
    <source>
        <dbReference type="EMBL" id="KAK1752319.1"/>
    </source>
</evidence>
<protein>
    <submittedName>
        <fullName evidence="2">Uncharacterized protein</fullName>
    </submittedName>
</protein>
<gene>
    <name evidence="2" type="ORF">QBC47DRAFT_69746</name>
</gene>
<dbReference type="Proteomes" id="UP001239445">
    <property type="component" value="Unassembled WGS sequence"/>
</dbReference>
<comment type="caution">
    <text evidence="2">The sequence shown here is derived from an EMBL/GenBank/DDBJ whole genome shotgun (WGS) entry which is preliminary data.</text>
</comment>
<accession>A0AAJ0B5Z2</accession>
<dbReference type="EMBL" id="MU839840">
    <property type="protein sequence ID" value="KAK1752319.1"/>
    <property type="molecule type" value="Genomic_DNA"/>
</dbReference>
<feature type="signal peptide" evidence="1">
    <location>
        <begin position="1"/>
        <end position="16"/>
    </location>
</feature>
<reference evidence="2" key="1">
    <citation type="submission" date="2023-06" db="EMBL/GenBank/DDBJ databases">
        <title>Genome-scale phylogeny and comparative genomics of the fungal order Sordariales.</title>
        <authorList>
            <consortium name="Lawrence Berkeley National Laboratory"/>
            <person name="Hensen N."/>
            <person name="Bonometti L."/>
            <person name="Westerberg I."/>
            <person name="Brannstrom I.O."/>
            <person name="Guillou S."/>
            <person name="Cros-Aarteil S."/>
            <person name="Calhoun S."/>
            <person name="Haridas S."/>
            <person name="Kuo A."/>
            <person name="Mondo S."/>
            <person name="Pangilinan J."/>
            <person name="Riley R."/>
            <person name="Labutti K."/>
            <person name="Andreopoulos B."/>
            <person name="Lipzen A."/>
            <person name="Chen C."/>
            <person name="Yanf M."/>
            <person name="Daum C."/>
            <person name="Ng V."/>
            <person name="Clum A."/>
            <person name="Steindorff A."/>
            <person name="Ohm R."/>
            <person name="Martin F."/>
            <person name="Silar P."/>
            <person name="Natvig D."/>
            <person name="Lalanne C."/>
            <person name="Gautier V."/>
            <person name="Ament-Velasquez S.L."/>
            <person name="Kruys A."/>
            <person name="Hutchinson M.I."/>
            <person name="Powell A.J."/>
            <person name="Barry K."/>
            <person name="Miller A.N."/>
            <person name="Grigoriev I.V."/>
            <person name="Debuchy R."/>
            <person name="Gladieux P."/>
            <person name="Thoren M.H."/>
            <person name="Johannesson H."/>
        </authorList>
    </citation>
    <scope>NUCLEOTIDE SEQUENCE</scope>
    <source>
        <strain evidence="2">PSN4</strain>
    </source>
</reference>
<feature type="chain" id="PRO_5042532204" evidence="1">
    <location>
        <begin position="17"/>
        <end position="232"/>
    </location>
</feature>
<organism evidence="2 3">
    <name type="scientific">Echria macrotheca</name>
    <dbReference type="NCBI Taxonomy" id="438768"/>
    <lineage>
        <taxon>Eukaryota</taxon>
        <taxon>Fungi</taxon>
        <taxon>Dikarya</taxon>
        <taxon>Ascomycota</taxon>
        <taxon>Pezizomycotina</taxon>
        <taxon>Sordariomycetes</taxon>
        <taxon>Sordariomycetidae</taxon>
        <taxon>Sordariales</taxon>
        <taxon>Schizotheciaceae</taxon>
        <taxon>Echria</taxon>
    </lineage>
</organism>
<proteinExistence type="predicted"/>
<dbReference type="AlphaFoldDB" id="A0AAJ0B5Z2"/>
<evidence type="ECO:0000313" key="3">
    <source>
        <dbReference type="Proteomes" id="UP001239445"/>
    </source>
</evidence>